<dbReference type="RefSeq" id="WP_346121795.1">
    <property type="nucleotide sequence ID" value="NZ_BAAAXC010000012.1"/>
</dbReference>
<gene>
    <name evidence="1" type="ORF">ACFFRN_44980</name>
</gene>
<dbReference type="EMBL" id="JBHMCE010000021">
    <property type="protein sequence ID" value="MFB9533793.1"/>
    <property type="molecule type" value="Genomic_DNA"/>
</dbReference>
<accession>A0ABV5QE85</accession>
<evidence type="ECO:0000313" key="1">
    <source>
        <dbReference type="EMBL" id="MFB9533793.1"/>
    </source>
</evidence>
<comment type="caution">
    <text evidence="1">The sequence shown here is derived from an EMBL/GenBank/DDBJ whole genome shotgun (WGS) entry which is preliminary data.</text>
</comment>
<name>A0ABV5QE85_9ACTN</name>
<proteinExistence type="predicted"/>
<evidence type="ECO:0000313" key="2">
    <source>
        <dbReference type="Proteomes" id="UP001589646"/>
    </source>
</evidence>
<reference evidence="1 2" key="1">
    <citation type="submission" date="2024-09" db="EMBL/GenBank/DDBJ databases">
        <authorList>
            <person name="Sun Q."/>
            <person name="Mori K."/>
        </authorList>
    </citation>
    <scope>NUCLEOTIDE SEQUENCE [LARGE SCALE GENOMIC DNA]</scope>
    <source>
        <strain evidence="1 2">JCM 3323</strain>
    </source>
</reference>
<dbReference type="Proteomes" id="UP001589646">
    <property type="component" value="Unassembled WGS sequence"/>
</dbReference>
<sequence length="47" mass="4774">MRDFEQPGDHGRGGVAALGPYDFMLPAIAAMVAVGTQKMVASPAAVA</sequence>
<protein>
    <submittedName>
        <fullName evidence="1">Uncharacterized protein</fullName>
    </submittedName>
</protein>
<organism evidence="1 2">
    <name type="scientific">Nonomuraea roseola</name>
    <dbReference type="NCBI Taxonomy" id="46179"/>
    <lineage>
        <taxon>Bacteria</taxon>
        <taxon>Bacillati</taxon>
        <taxon>Actinomycetota</taxon>
        <taxon>Actinomycetes</taxon>
        <taxon>Streptosporangiales</taxon>
        <taxon>Streptosporangiaceae</taxon>
        <taxon>Nonomuraea</taxon>
    </lineage>
</organism>
<keyword evidence="2" id="KW-1185">Reference proteome</keyword>